<dbReference type="EMBL" id="FXTE01000011">
    <property type="protein sequence ID" value="SMO83907.1"/>
    <property type="molecule type" value="Genomic_DNA"/>
</dbReference>
<feature type="domain" description="Plasmid replication protein C N-terminal" evidence="2">
    <location>
        <begin position="22"/>
        <end position="153"/>
    </location>
</feature>
<dbReference type="OrthoDB" id="7488837at2"/>
<evidence type="ECO:0000256" key="1">
    <source>
        <dbReference type="SAM" id="MobiDB-lite"/>
    </source>
</evidence>
<keyword evidence="4" id="KW-1185">Reference proteome</keyword>
<dbReference type="AlphaFoldDB" id="A0A521EIY0"/>
<accession>A0A521EIY0</accession>
<organism evidence="3 4">
    <name type="scientific">Ruegeria faecimaris</name>
    <dbReference type="NCBI Taxonomy" id="686389"/>
    <lineage>
        <taxon>Bacteria</taxon>
        <taxon>Pseudomonadati</taxon>
        <taxon>Pseudomonadota</taxon>
        <taxon>Alphaproteobacteria</taxon>
        <taxon>Rhodobacterales</taxon>
        <taxon>Roseobacteraceae</taxon>
        <taxon>Ruegeria</taxon>
    </lineage>
</organism>
<gene>
    <name evidence="3" type="ORF">SAMN06265380_11186</name>
</gene>
<feature type="region of interest" description="Disordered" evidence="1">
    <location>
        <begin position="261"/>
        <end position="292"/>
    </location>
</feature>
<evidence type="ECO:0000313" key="3">
    <source>
        <dbReference type="EMBL" id="SMO83907.1"/>
    </source>
</evidence>
<reference evidence="3 4" key="1">
    <citation type="submission" date="2017-05" db="EMBL/GenBank/DDBJ databases">
        <authorList>
            <person name="Varghese N."/>
            <person name="Submissions S."/>
        </authorList>
    </citation>
    <scope>NUCLEOTIDE SEQUENCE [LARGE SCALE GENOMIC DNA]</scope>
    <source>
        <strain evidence="3 4">DSM 28009</strain>
    </source>
</reference>
<dbReference type="Proteomes" id="UP000319555">
    <property type="component" value="Unassembled WGS sequence"/>
</dbReference>
<proteinExistence type="predicted"/>
<protein>
    <submittedName>
        <fullName evidence="3">Replication protein C N-terminal domain-containing protein</fullName>
    </submittedName>
</protein>
<evidence type="ECO:0000259" key="2">
    <source>
        <dbReference type="Pfam" id="PF03428"/>
    </source>
</evidence>
<dbReference type="InterPro" id="IPR005090">
    <property type="entry name" value="RepC_N"/>
</dbReference>
<name>A0A521EIY0_9RHOB</name>
<dbReference type="Pfam" id="PF03428">
    <property type="entry name" value="RP-C"/>
    <property type="match status" value="1"/>
</dbReference>
<sequence length="429" mass="47608">MSFRQISSARNHQKMRFHDGLPEGWNRDRFRQLCVSYAQIRGVSAQCIRTFEIIIDMISPSAFRDPSQEPFCYARQETLIAGRGVTDRTIHNHERELEAIGLIERRLGANGSRCKRKGLGLFLTPALNLISEMLDAEVQSKAEKKEHDELRGDRSRLYQYVKHSLAVLASLPCPPDGASDMMDEFGSWPRADKLKYLSLDELRAHVQAAHDLWKRIEGHVAKRGEISGEPEASFGCHIQDQIEEKILSCNAGGEVTMPSANASDPDCSGSGPNGPAHCLESNHPTETEPHKAKKLPRVNNRILYELASPDLRMHIDSAGDGEQNPNPTLYAIETGVCSRLSEIGTNISGWHAAIDRLTIMGAILAGVITDARLSDPKLPPVVNPGGYLRGMVKADERGELNLISSFMGLLARRAREEEDGLPQDHKNRI</sequence>
<evidence type="ECO:0000313" key="4">
    <source>
        <dbReference type="Proteomes" id="UP000319555"/>
    </source>
</evidence>